<gene>
    <name evidence="1" type="ORF">L207DRAFT_290506</name>
</gene>
<protein>
    <submittedName>
        <fullName evidence="1">Uncharacterized protein</fullName>
    </submittedName>
</protein>
<evidence type="ECO:0000313" key="2">
    <source>
        <dbReference type="Proteomes" id="UP000235786"/>
    </source>
</evidence>
<keyword evidence="2" id="KW-1185">Reference proteome</keyword>
<proteinExistence type="predicted"/>
<name>A0A2J6RX72_HYAVF</name>
<sequence>MRHAEVNNFVSLVYFHYQDPLTGFRPARSIERWHGTDSSIKEIGDIIASSSGQCLPGIDLSEAPSQEKSTAMWRGCCHNPKAAVEHRALNQDALREAAYFPGSLIFNTTVATLHTGDPCSYEFNGLIPLSPLGNVPLGVDGGETSSLSEPPSGLEILDSQGGVVGFLNTRNLDWMGMQDRRGPFEFIVISGSLEAAGYRFTMFRTMYENEGFDDDAALRMLNRNERNDTDTVRDEADKRVWRLQVLLVERIPGMTHVVRRVEIGFVWMYMWNACAPRWETIVLY</sequence>
<dbReference type="OrthoDB" id="5135333at2759"/>
<evidence type="ECO:0000313" key="1">
    <source>
        <dbReference type="EMBL" id="PMD43093.1"/>
    </source>
</evidence>
<dbReference type="AlphaFoldDB" id="A0A2J6RX72"/>
<organism evidence="1 2">
    <name type="scientific">Hyaloscypha variabilis (strain UAMH 11265 / GT02V1 / F)</name>
    <name type="common">Meliniomyces variabilis</name>
    <dbReference type="NCBI Taxonomy" id="1149755"/>
    <lineage>
        <taxon>Eukaryota</taxon>
        <taxon>Fungi</taxon>
        <taxon>Dikarya</taxon>
        <taxon>Ascomycota</taxon>
        <taxon>Pezizomycotina</taxon>
        <taxon>Leotiomycetes</taxon>
        <taxon>Helotiales</taxon>
        <taxon>Hyaloscyphaceae</taxon>
        <taxon>Hyaloscypha</taxon>
        <taxon>Hyaloscypha variabilis</taxon>
    </lineage>
</organism>
<dbReference type="Proteomes" id="UP000235786">
    <property type="component" value="Unassembled WGS sequence"/>
</dbReference>
<accession>A0A2J6RX72</accession>
<reference evidence="1 2" key="1">
    <citation type="submission" date="2016-04" db="EMBL/GenBank/DDBJ databases">
        <title>A degradative enzymes factory behind the ericoid mycorrhizal symbiosis.</title>
        <authorList>
            <consortium name="DOE Joint Genome Institute"/>
            <person name="Martino E."/>
            <person name="Morin E."/>
            <person name="Grelet G."/>
            <person name="Kuo A."/>
            <person name="Kohler A."/>
            <person name="Daghino S."/>
            <person name="Barry K."/>
            <person name="Choi C."/>
            <person name="Cichocki N."/>
            <person name="Clum A."/>
            <person name="Copeland A."/>
            <person name="Hainaut M."/>
            <person name="Haridas S."/>
            <person name="Labutti K."/>
            <person name="Lindquist E."/>
            <person name="Lipzen A."/>
            <person name="Khouja H.-R."/>
            <person name="Murat C."/>
            <person name="Ohm R."/>
            <person name="Olson A."/>
            <person name="Spatafora J."/>
            <person name="Veneault-Fourrey C."/>
            <person name="Henrissat B."/>
            <person name="Grigoriev I."/>
            <person name="Martin F."/>
            <person name="Perotto S."/>
        </authorList>
    </citation>
    <scope>NUCLEOTIDE SEQUENCE [LARGE SCALE GENOMIC DNA]</scope>
    <source>
        <strain evidence="1 2">F</strain>
    </source>
</reference>
<dbReference type="EMBL" id="KZ613942">
    <property type="protein sequence ID" value="PMD43093.1"/>
    <property type="molecule type" value="Genomic_DNA"/>
</dbReference>
<dbReference type="STRING" id="1149755.A0A2J6RX72"/>